<evidence type="ECO:0000313" key="9">
    <source>
        <dbReference type="EMBL" id="MFB5188786.1"/>
    </source>
</evidence>
<feature type="transmembrane region" description="Helical" evidence="7">
    <location>
        <begin position="280"/>
        <end position="299"/>
    </location>
</feature>
<dbReference type="EMBL" id="JBDXSU010000001">
    <property type="protein sequence ID" value="MFB5188786.1"/>
    <property type="molecule type" value="Genomic_DNA"/>
</dbReference>
<evidence type="ECO:0000313" key="10">
    <source>
        <dbReference type="Proteomes" id="UP001579974"/>
    </source>
</evidence>
<feature type="transmembrane region" description="Helical" evidence="7">
    <location>
        <begin position="63"/>
        <end position="83"/>
    </location>
</feature>
<keyword evidence="6 7" id="KW-0472">Membrane</keyword>
<dbReference type="Proteomes" id="UP001579974">
    <property type="component" value="Unassembled WGS sequence"/>
</dbReference>
<evidence type="ECO:0000256" key="2">
    <source>
        <dbReference type="ARBA" id="ARBA00022448"/>
    </source>
</evidence>
<dbReference type="InterPro" id="IPR011701">
    <property type="entry name" value="MFS"/>
</dbReference>
<comment type="subcellular location">
    <subcellularLocation>
        <location evidence="1">Cell membrane</location>
        <topology evidence="1">Multi-pass membrane protein</topology>
    </subcellularLocation>
</comment>
<feature type="transmembrane region" description="Helical" evidence="7">
    <location>
        <begin position="401"/>
        <end position="420"/>
    </location>
</feature>
<evidence type="ECO:0000256" key="6">
    <source>
        <dbReference type="ARBA" id="ARBA00023136"/>
    </source>
</evidence>
<dbReference type="InterPro" id="IPR050189">
    <property type="entry name" value="MFS_Efflux_Transporters"/>
</dbReference>
<keyword evidence="3" id="KW-1003">Cell membrane</keyword>
<keyword evidence="5 7" id="KW-1133">Transmembrane helix</keyword>
<dbReference type="PANTHER" id="PTHR43124:SF3">
    <property type="entry name" value="CHLORAMPHENICOL EFFLUX PUMP RV0191"/>
    <property type="match status" value="1"/>
</dbReference>
<feature type="transmembrane region" description="Helical" evidence="7">
    <location>
        <begin position="373"/>
        <end position="395"/>
    </location>
</feature>
<name>A0ABV5A916_9BACL</name>
<keyword evidence="4 7" id="KW-0812">Transmembrane</keyword>
<protein>
    <submittedName>
        <fullName evidence="9">MFS transporter</fullName>
    </submittedName>
</protein>
<evidence type="ECO:0000256" key="4">
    <source>
        <dbReference type="ARBA" id="ARBA00022692"/>
    </source>
</evidence>
<organism evidence="9 10">
    <name type="scientific">Alicyclobacillus fastidiosus</name>
    <dbReference type="NCBI Taxonomy" id="392011"/>
    <lineage>
        <taxon>Bacteria</taxon>
        <taxon>Bacillati</taxon>
        <taxon>Bacillota</taxon>
        <taxon>Bacilli</taxon>
        <taxon>Bacillales</taxon>
        <taxon>Alicyclobacillaceae</taxon>
        <taxon>Alicyclobacillus</taxon>
    </lineage>
</organism>
<feature type="transmembrane region" description="Helical" evidence="7">
    <location>
        <begin position="24"/>
        <end position="43"/>
    </location>
</feature>
<accession>A0ABV5A916</accession>
<feature type="transmembrane region" description="Helical" evidence="7">
    <location>
        <begin position="336"/>
        <end position="353"/>
    </location>
</feature>
<feature type="transmembrane region" description="Helical" evidence="7">
    <location>
        <begin position="95"/>
        <end position="113"/>
    </location>
</feature>
<feature type="transmembrane region" description="Helical" evidence="7">
    <location>
        <begin position="156"/>
        <end position="177"/>
    </location>
</feature>
<keyword evidence="2" id="KW-0813">Transport</keyword>
<evidence type="ECO:0000256" key="7">
    <source>
        <dbReference type="SAM" id="Phobius"/>
    </source>
</evidence>
<feature type="transmembrane region" description="Helical" evidence="7">
    <location>
        <begin position="183"/>
        <end position="204"/>
    </location>
</feature>
<proteinExistence type="predicted"/>
<dbReference type="Pfam" id="PF07690">
    <property type="entry name" value="MFS_1"/>
    <property type="match status" value="1"/>
</dbReference>
<dbReference type="Gene3D" id="1.20.1250.20">
    <property type="entry name" value="MFS general substrate transporter like domains"/>
    <property type="match status" value="2"/>
</dbReference>
<dbReference type="RefSeq" id="WP_275475623.1">
    <property type="nucleotide sequence ID" value="NZ_CP162940.1"/>
</dbReference>
<feature type="transmembrane region" description="Helical" evidence="7">
    <location>
        <begin position="311"/>
        <end position="330"/>
    </location>
</feature>
<dbReference type="InterPro" id="IPR020846">
    <property type="entry name" value="MFS_dom"/>
</dbReference>
<gene>
    <name evidence="9" type="ORF">KKP3000_001219</name>
</gene>
<evidence type="ECO:0000256" key="1">
    <source>
        <dbReference type="ARBA" id="ARBA00004651"/>
    </source>
</evidence>
<evidence type="ECO:0000256" key="3">
    <source>
        <dbReference type="ARBA" id="ARBA00022475"/>
    </source>
</evidence>
<keyword evidence="10" id="KW-1185">Reference proteome</keyword>
<dbReference type="PANTHER" id="PTHR43124">
    <property type="entry name" value="PURINE EFFLUX PUMP PBUE"/>
    <property type="match status" value="1"/>
</dbReference>
<reference evidence="9 10" key="1">
    <citation type="journal article" date="2024" name="Int. J. Mol. Sci.">
        <title>Exploration of Alicyclobacillus spp. Genome in Search of Antibiotic Resistance.</title>
        <authorList>
            <person name="Bucka-Kolendo J."/>
            <person name="Kiousi D.E."/>
            <person name="Dekowska A."/>
            <person name="Mikolajczuk-Szczyrba A."/>
            <person name="Karadedos D.M."/>
            <person name="Michael P."/>
            <person name="Galanis A."/>
            <person name="Sokolowska B."/>
        </authorList>
    </citation>
    <scope>NUCLEOTIDE SEQUENCE [LARGE SCALE GENOMIC DNA]</scope>
    <source>
        <strain evidence="9 10">KKP 3000</strain>
    </source>
</reference>
<dbReference type="SUPFAM" id="SSF103473">
    <property type="entry name" value="MFS general substrate transporter"/>
    <property type="match status" value="1"/>
</dbReference>
<evidence type="ECO:0000256" key="5">
    <source>
        <dbReference type="ARBA" id="ARBA00022989"/>
    </source>
</evidence>
<dbReference type="PROSITE" id="PS50850">
    <property type="entry name" value="MFS"/>
    <property type="match status" value="1"/>
</dbReference>
<comment type="caution">
    <text evidence="9">The sequence shown here is derived from an EMBL/GenBank/DDBJ whole genome shotgun (WGS) entry which is preliminary data.</text>
</comment>
<feature type="domain" description="Major facilitator superfamily (MFS) profile" evidence="8">
    <location>
        <begin position="25"/>
        <end position="424"/>
    </location>
</feature>
<feature type="transmembrane region" description="Helical" evidence="7">
    <location>
        <begin position="244"/>
        <end position="265"/>
    </location>
</feature>
<dbReference type="InterPro" id="IPR036259">
    <property type="entry name" value="MFS_trans_sf"/>
</dbReference>
<evidence type="ECO:0000259" key="8">
    <source>
        <dbReference type="PROSITE" id="PS50850"/>
    </source>
</evidence>
<sequence length="424" mass="46053">MSNSPLVVPSSQTTASTSSVRWKFVMPTLLVIWILGMVDKVGVAVVATNKGFLEEMHLTHSPALVGLLMTAMLFAYGIGFPIWGVLVDRLGPKQCTICGLILWAMSTAIGAMAENFTMLLISRIILGLAEAYLWPTSNALTARWFPLSERGRAKAIWINGINIGLAISGFVVNGLIGSFHWRGVFWFLTLCAVVICLPMAILFLKNNPADDRRVSPSELAYIRQEQLTVERHVEKAKGMNSSSFWLAVIVNIANVFGVFGLATWFPSYLTNAKHFSHATTSNYIALAFGLCIIMTTLVGARTDRTKRKAIWGVWGFVISMVLLVAISFVPSPLYDALFVVVAIICIQGITTLVNHGIMHSFTVTEHIGRDNGIMVGISNLLAALGPTIMGSLIGFAGYNMAFGFLAVCFLIGGIGHTVLAKQGY</sequence>